<reference evidence="1" key="2">
    <citation type="journal article" date="2015" name="Data Brief">
        <title>Shoot transcriptome of the giant reed, Arundo donax.</title>
        <authorList>
            <person name="Barrero R.A."/>
            <person name="Guerrero F.D."/>
            <person name="Moolhuijzen P."/>
            <person name="Goolsby J.A."/>
            <person name="Tidwell J."/>
            <person name="Bellgard S.E."/>
            <person name="Bellgard M.I."/>
        </authorList>
    </citation>
    <scope>NUCLEOTIDE SEQUENCE</scope>
    <source>
        <tissue evidence="1">Shoot tissue taken approximately 20 cm above the soil surface</tissue>
    </source>
</reference>
<dbReference type="AlphaFoldDB" id="A0A0A8YYS6"/>
<sequence>MFDGTDSRTSRWSTFIFRLHPDLDSGVCVTLSCSCCPSCACVCRPGF</sequence>
<accession>A0A0A8YYS6</accession>
<evidence type="ECO:0000313" key="1">
    <source>
        <dbReference type="EMBL" id="JAD31726.1"/>
    </source>
</evidence>
<reference evidence="1" key="1">
    <citation type="submission" date="2014-09" db="EMBL/GenBank/DDBJ databases">
        <authorList>
            <person name="Magalhaes I.L.F."/>
            <person name="Oliveira U."/>
            <person name="Santos F.R."/>
            <person name="Vidigal T.H.D.A."/>
            <person name="Brescovit A.D."/>
            <person name="Santos A.J."/>
        </authorList>
    </citation>
    <scope>NUCLEOTIDE SEQUENCE</scope>
    <source>
        <tissue evidence="1">Shoot tissue taken approximately 20 cm above the soil surface</tissue>
    </source>
</reference>
<dbReference type="EMBL" id="GBRH01266169">
    <property type="protein sequence ID" value="JAD31726.1"/>
    <property type="molecule type" value="Transcribed_RNA"/>
</dbReference>
<proteinExistence type="predicted"/>
<protein>
    <submittedName>
        <fullName evidence="1">Uncharacterized protein</fullName>
    </submittedName>
</protein>
<name>A0A0A8YYS6_ARUDO</name>
<organism evidence="1">
    <name type="scientific">Arundo donax</name>
    <name type="common">Giant reed</name>
    <name type="synonym">Donax arundinaceus</name>
    <dbReference type="NCBI Taxonomy" id="35708"/>
    <lineage>
        <taxon>Eukaryota</taxon>
        <taxon>Viridiplantae</taxon>
        <taxon>Streptophyta</taxon>
        <taxon>Embryophyta</taxon>
        <taxon>Tracheophyta</taxon>
        <taxon>Spermatophyta</taxon>
        <taxon>Magnoliopsida</taxon>
        <taxon>Liliopsida</taxon>
        <taxon>Poales</taxon>
        <taxon>Poaceae</taxon>
        <taxon>PACMAD clade</taxon>
        <taxon>Arundinoideae</taxon>
        <taxon>Arundineae</taxon>
        <taxon>Arundo</taxon>
    </lineage>
</organism>